<reference evidence="4" key="2">
    <citation type="submission" date="2024-04" db="EMBL/GenBank/DDBJ databases">
        <authorList>
            <person name="Chen Y."/>
            <person name="Shah S."/>
            <person name="Dougan E. K."/>
            <person name="Thang M."/>
            <person name="Chan C."/>
        </authorList>
    </citation>
    <scope>NUCLEOTIDE SEQUENCE [LARGE SCALE GENOMIC DNA]</scope>
</reference>
<sequence length="296" mass="33270">MGGCGCGYVQAAPYVEYAPPYPVLMGRLEPMYGIAPQPCVLSTQPTVPSLLPAPPVTYGWQAPPSAYVMPPVAMPTIIAEPQVVLQLAPAEAKPSEERSSRHQLLLDDFLKPDEDSLAPGRKAMDGDARNEEYIQKNSKKVLTPGLVMADSEEVKSPRWRDAESVANLFSDDKTTVMMRNIPNRYTCEELLSEVMMAGFDEAFDFFYSPMDFKTKRNRGYGFINFHTADIAKEFAMAFHRRQLSLYSSKKIVEVAPAVTQGYTANMTKYFEKDSERIKNDWFRPMLFSKSSCLRNA</sequence>
<dbReference type="EMBL" id="CAMXCT030006057">
    <property type="protein sequence ID" value="CAL4801158.1"/>
    <property type="molecule type" value="Genomic_DNA"/>
</dbReference>
<dbReference type="InterPro" id="IPR012677">
    <property type="entry name" value="Nucleotide-bd_a/b_plait_sf"/>
</dbReference>
<evidence type="ECO:0000313" key="5">
    <source>
        <dbReference type="EMBL" id="CAL4801158.1"/>
    </source>
</evidence>
<dbReference type="AlphaFoldDB" id="A0A9P1DQV1"/>
<feature type="domain" description="RRM" evidence="2">
    <location>
        <begin position="174"/>
        <end position="259"/>
    </location>
</feature>
<dbReference type="GO" id="GO:0003723">
    <property type="term" value="F:RNA binding"/>
    <property type="evidence" value="ECO:0007669"/>
    <property type="project" value="UniProtKB-UniRule"/>
</dbReference>
<dbReference type="InterPro" id="IPR035979">
    <property type="entry name" value="RBD_domain_sf"/>
</dbReference>
<comment type="caution">
    <text evidence="3">The sequence shown here is derived from an EMBL/GenBank/DDBJ whole genome shotgun (WGS) entry which is preliminary data.</text>
</comment>
<evidence type="ECO:0000313" key="3">
    <source>
        <dbReference type="EMBL" id="CAI4013846.1"/>
    </source>
</evidence>
<dbReference type="InterPro" id="IPR000504">
    <property type="entry name" value="RRM_dom"/>
</dbReference>
<dbReference type="SUPFAM" id="SSF54928">
    <property type="entry name" value="RNA-binding domain, RBD"/>
    <property type="match status" value="1"/>
</dbReference>
<dbReference type="Proteomes" id="UP001152797">
    <property type="component" value="Unassembled WGS sequence"/>
</dbReference>
<dbReference type="CDD" id="cd12277">
    <property type="entry name" value="RRM3_MEI2_EAR1_like"/>
    <property type="match status" value="1"/>
</dbReference>
<evidence type="ECO:0000259" key="2">
    <source>
        <dbReference type="PROSITE" id="PS50102"/>
    </source>
</evidence>
<protein>
    <submittedName>
        <fullName evidence="5">Protein MEI2-like 5 (OML5) (MEI2-like protein 5)</fullName>
    </submittedName>
</protein>
<keyword evidence="6" id="KW-1185">Reference proteome</keyword>
<dbReference type="PROSITE" id="PS50102">
    <property type="entry name" value="RRM"/>
    <property type="match status" value="1"/>
</dbReference>
<name>A0A9P1DQV1_9DINO</name>
<proteinExistence type="predicted"/>
<accession>A0A9P1DQV1</accession>
<dbReference type="Pfam" id="PF04059">
    <property type="entry name" value="RRM_2"/>
    <property type="match status" value="1"/>
</dbReference>
<dbReference type="Gene3D" id="3.30.70.330">
    <property type="match status" value="1"/>
</dbReference>
<dbReference type="EMBL" id="CAMXCT020006057">
    <property type="protein sequence ID" value="CAL1167221.1"/>
    <property type="molecule type" value="Genomic_DNA"/>
</dbReference>
<keyword evidence="1" id="KW-0694">RNA-binding</keyword>
<evidence type="ECO:0000313" key="6">
    <source>
        <dbReference type="Proteomes" id="UP001152797"/>
    </source>
</evidence>
<organism evidence="3">
    <name type="scientific">Cladocopium goreaui</name>
    <dbReference type="NCBI Taxonomy" id="2562237"/>
    <lineage>
        <taxon>Eukaryota</taxon>
        <taxon>Sar</taxon>
        <taxon>Alveolata</taxon>
        <taxon>Dinophyceae</taxon>
        <taxon>Suessiales</taxon>
        <taxon>Symbiodiniaceae</taxon>
        <taxon>Cladocopium</taxon>
    </lineage>
</organism>
<evidence type="ECO:0000256" key="1">
    <source>
        <dbReference type="PROSITE-ProRule" id="PRU00176"/>
    </source>
</evidence>
<reference evidence="3" key="1">
    <citation type="submission" date="2022-10" db="EMBL/GenBank/DDBJ databases">
        <authorList>
            <person name="Chen Y."/>
            <person name="Dougan E. K."/>
            <person name="Chan C."/>
            <person name="Rhodes N."/>
            <person name="Thang M."/>
        </authorList>
    </citation>
    <scope>NUCLEOTIDE SEQUENCE</scope>
</reference>
<dbReference type="OrthoDB" id="417481at2759"/>
<dbReference type="InterPro" id="IPR007201">
    <property type="entry name" value="Mei2-like_Rrm_C"/>
</dbReference>
<dbReference type="EMBL" id="CAMXCT010006057">
    <property type="protein sequence ID" value="CAI4013846.1"/>
    <property type="molecule type" value="Genomic_DNA"/>
</dbReference>
<evidence type="ECO:0000313" key="4">
    <source>
        <dbReference type="EMBL" id="CAL1167221.1"/>
    </source>
</evidence>
<gene>
    <name evidence="3" type="ORF">C1SCF055_LOCUS38787</name>
</gene>